<accession>A0A7X6LB88</accession>
<dbReference type="GO" id="GO:0000428">
    <property type="term" value="C:DNA-directed RNA polymerase complex"/>
    <property type="evidence" value="ECO:0007669"/>
    <property type="project" value="UniProtKB-KW"/>
</dbReference>
<reference evidence="1 2" key="1">
    <citation type="submission" date="2020-04" db="EMBL/GenBank/DDBJ databases">
        <title>MicrobeNet Type strains.</title>
        <authorList>
            <person name="Nicholson A.C."/>
        </authorList>
    </citation>
    <scope>NUCLEOTIDE SEQUENCE [LARGE SCALE GENOMIC DNA]</scope>
    <source>
        <strain evidence="1 2">DSM 44956</strain>
    </source>
</reference>
<comment type="caution">
    <text evidence="1">The sequence shown here is derived from an EMBL/GenBank/DDBJ whole genome shotgun (WGS) entry which is preliminary data.</text>
</comment>
<keyword evidence="2" id="KW-1185">Reference proteome</keyword>
<sequence>MRDIDDATVVLADTPAARCRFYRETFGLPARVQPELGRIFFVSGSVGAITMPAQLGAGVRAHLLDRGVRLGPIVSHPRSKRWTFVIVPDIPDSDMGLFAELFRLNVSVARQGARIALPSPADGDLGFRVWAHAPRGTYRPCGMVVVEAMRVCAPARRRTSPDR</sequence>
<organism evidence="1 2">
    <name type="scientific">Nocardia gamkensis</name>
    <dbReference type="NCBI Taxonomy" id="352869"/>
    <lineage>
        <taxon>Bacteria</taxon>
        <taxon>Bacillati</taxon>
        <taxon>Actinomycetota</taxon>
        <taxon>Actinomycetes</taxon>
        <taxon>Mycobacteriales</taxon>
        <taxon>Nocardiaceae</taxon>
        <taxon>Nocardia</taxon>
    </lineage>
</organism>
<dbReference type="Proteomes" id="UP000540698">
    <property type="component" value="Unassembled WGS sequence"/>
</dbReference>
<protein>
    <submittedName>
        <fullName evidence="1">DNA-directed RNA polymerase subunit beta</fullName>
    </submittedName>
</protein>
<name>A0A7X6LB88_9NOCA</name>
<gene>
    <name evidence="1" type="ORF">HGB38_33440</name>
</gene>
<evidence type="ECO:0000313" key="2">
    <source>
        <dbReference type="Proteomes" id="UP000540698"/>
    </source>
</evidence>
<dbReference type="EMBL" id="JAAXOS010000025">
    <property type="protein sequence ID" value="NKY31070.1"/>
    <property type="molecule type" value="Genomic_DNA"/>
</dbReference>
<proteinExistence type="predicted"/>
<dbReference type="AlphaFoldDB" id="A0A7X6LB88"/>
<keyword evidence="1" id="KW-0240">DNA-directed RNA polymerase</keyword>
<keyword evidence="1" id="KW-0804">Transcription</keyword>
<evidence type="ECO:0000313" key="1">
    <source>
        <dbReference type="EMBL" id="NKY31070.1"/>
    </source>
</evidence>
<dbReference type="RefSeq" id="WP_062977923.1">
    <property type="nucleotide sequence ID" value="NZ_JAAXOS010000025.1"/>
</dbReference>